<evidence type="ECO:0000313" key="1">
    <source>
        <dbReference type="EMBL" id="CAG21420.1"/>
    </source>
</evidence>
<name>Q6LMQ7_PHOPR</name>
<dbReference type="HOGENOM" id="CLU_1342226_0_0_6"/>
<dbReference type="STRING" id="298386.PBPRA3104"/>
<organism evidence="1 2">
    <name type="scientific">Photobacterium profundum (strain SS9)</name>
    <dbReference type="NCBI Taxonomy" id="298386"/>
    <lineage>
        <taxon>Bacteria</taxon>
        <taxon>Pseudomonadati</taxon>
        <taxon>Pseudomonadota</taxon>
        <taxon>Gammaproteobacteria</taxon>
        <taxon>Vibrionales</taxon>
        <taxon>Vibrionaceae</taxon>
        <taxon>Photobacterium</taxon>
    </lineage>
</organism>
<reference evidence="2" key="1">
    <citation type="journal article" date="2005" name="Science">
        <title>Life at depth: Photobacterium profundum genome sequence and expression analysis.</title>
        <authorList>
            <person name="Vezzi A."/>
            <person name="Campanaro S."/>
            <person name="D'Angelo M."/>
            <person name="Simonato F."/>
            <person name="Vitulo N."/>
            <person name="Lauro F.M."/>
            <person name="Cestaro A."/>
            <person name="Malacrida G."/>
            <person name="Simionati B."/>
            <person name="Cannata N."/>
            <person name="Romualdi C."/>
            <person name="Bartlett D.H."/>
            <person name="Valle G."/>
        </authorList>
    </citation>
    <scope>NUCLEOTIDE SEQUENCE [LARGE SCALE GENOMIC DNA]</scope>
    <source>
        <strain evidence="2">ATCC BAA-1253 / SS9</strain>
    </source>
</reference>
<evidence type="ECO:0008006" key="3">
    <source>
        <dbReference type="Google" id="ProtNLM"/>
    </source>
</evidence>
<protein>
    <recommendedName>
        <fullName evidence="3">Immunity protein 43 domain-containing protein</fullName>
    </recommendedName>
</protein>
<dbReference type="RefSeq" id="WP_011219678.1">
    <property type="nucleotide sequence ID" value="NC_006370.1"/>
</dbReference>
<dbReference type="EMBL" id="CR378673">
    <property type="protein sequence ID" value="CAG21420.1"/>
    <property type="molecule type" value="Genomic_DNA"/>
</dbReference>
<dbReference type="KEGG" id="ppr:PBPRA3104"/>
<accession>Q6LMQ7</accession>
<gene>
    <name evidence="1" type="ordered locus">PBPRA3104</name>
</gene>
<dbReference type="Proteomes" id="UP000000593">
    <property type="component" value="Chromosome 1"/>
</dbReference>
<sequence length="204" mass="24712">MNDFENEYYLVFKKFDPQTLYLTALQKSADRRYTYKKLRFGDEPLFFENGYKEQDKARGVTRFYSKAHINISTLVVRDEIYEDIKGFNIRYLQLYPSVIIDDDENYHEGYWTFNYYDRIDCVDFDLSTVEDYDPDDDRHDVEKFVFKPDVLAAIPEEERLMFKPEKINKGYNIVHKKIVDIFNKHNVDTLRFIKVADWEYGKQF</sequence>
<proteinExistence type="predicted"/>
<dbReference type="AlphaFoldDB" id="Q6LMQ7"/>
<dbReference type="eggNOG" id="ENOG50344VB">
    <property type="taxonomic scope" value="Bacteria"/>
</dbReference>
<evidence type="ECO:0000313" key="2">
    <source>
        <dbReference type="Proteomes" id="UP000000593"/>
    </source>
</evidence>
<keyword evidence="2" id="KW-1185">Reference proteome</keyword>